<dbReference type="STRING" id="419665.Maeo_0123"/>
<evidence type="ECO:0008006" key="3">
    <source>
        <dbReference type="Google" id="ProtNLM"/>
    </source>
</evidence>
<keyword evidence="2" id="KW-1185">Reference proteome</keyword>
<dbReference type="PANTHER" id="PTHR35336:SF5">
    <property type="entry name" value="ADENOSYLCOBINAMIDE AMIDOHYDROLASE"/>
    <property type="match status" value="1"/>
</dbReference>
<dbReference type="Proteomes" id="UP000001106">
    <property type="component" value="Chromosome"/>
</dbReference>
<dbReference type="InterPro" id="IPR002808">
    <property type="entry name" value="AdoCbi_amidolase"/>
</dbReference>
<reference evidence="1" key="1">
    <citation type="submission" date="2007-06" db="EMBL/GenBank/DDBJ databases">
        <title>Complete sequence of Methanococcus aeolicus Nankai-3.</title>
        <authorList>
            <consortium name="US DOE Joint Genome Institute"/>
            <person name="Copeland A."/>
            <person name="Lucas S."/>
            <person name="Lapidus A."/>
            <person name="Barry K."/>
            <person name="Glavina del Rio T."/>
            <person name="Dalin E."/>
            <person name="Tice H."/>
            <person name="Pitluck S."/>
            <person name="Chain P."/>
            <person name="Malfatti S."/>
            <person name="Shin M."/>
            <person name="Vergez L."/>
            <person name="Schmutz J."/>
            <person name="Larimer F."/>
            <person name="Land M."/>
            <person name="Hauser L."/>
            <person name="Kyrpides N."/>
            <person name="Lykidis A."/>
            <person name="Sieprawska-Lupa M."/>
            <person name="Whitman W.B."/>
            <person name="Richardson P."/>
        </authorList>
    </citation>
    <scope>NUCLEOTIDE SEQUENCE [LARGE SCALE GENOMIC DNA]</scope>
    <source>
        <strain evidence="1">Nankai-3</strain>
    </source>
</reference>
<dbReference type="AlphaFoldDB" id="A6UT93"/>
<evidence type="ECO:0000313" key="1">
    <source>
        <dbReference type="EMBL" id="ABR55715.1"/>
    </source>
</evidence>
<dbReference type="Pfam" id="PF01955">
    <property type="entry name" value="CbiZ"/>
    <property type="match status" value="1"/>
</dbReference>
<sequence>MNEEILKIDDLNVYKIPHTVEIGEESEPTKTIVVKFAKKRKVLSTMEGFKVVEFVGNNSIPVPFWDKVHNYKEYKNQIFKKIDIDKERIALLSTGADMDNVAIAKEEFDEYYTIALTTAGAKYNAIRLGDEEADYIEKDLKTYKIMNDGSLLMLEKTGTVNIILITNANLTDGAMAKAIITITEAKTTVFQELDIRSTKKPHLQATGTGTDSIIVVGGYGKEVGYTGGHSKIGEMIAKCVKKSVKEALIKQDKLQ</sequence>
<dbReference type="HOGENOM" id="CLU_086012_0_0_2"/>
<dbReference type="OrthoDB" id="64585at2157"/>
<dbReference type="KEGG" id="mae:Maeo_0123"/>
<protein>
    <recommendedName>
        <fullName evidence="3">Adenosylcobinamide amidohydrolase</fullName>
    </recommendedName>
</protein>
<dbReference type="PANTHER" id="PTHR35336">
    <property type="entry name" value="ADENOSYLCOBINAMIDE AMIDOHYDROLASE"/>
    <property type="match status" value="1"/>
</dbReference>
<dbReference type="eggNOG" id="arCOG01870">
    <property type="taxonomic scope" value="Archaea"/>
</dbReference>
<dbReference type="RefSeq" id="WP_011972847.1">
    <property type="nucleotide sequence ID" value="NC_009635.1"/>
</dbReference>
<dbReference type="InterPro" id="IPR052209">
    <property type="entry name" value="CbiZ"/>
</dbReference>
<proteinExistence type="predicted"/>
<dbReference type="EMBL" id="CP000743">
    <property type="protein sequence ID" value="ABR55715.1"/>
    <property type="molecule type" value="Genomic_DNA"/>
</dbReference>
<accession>A6UT93</accession>
<name>A6UT93_META3</name>
<dbReference type="GeneID" id="5327565"/>
<organism evidence="1 2">
    <name type="scientific">Methanococcus aeolicus (strain ATCC BAA-1280 / DSM 17508 / OCM 812 / Nankai-3)</name>
    <dbReference type="NCBI Taxonomy" id="419665"/>
    <lineage>
        <taxon>Archaea</taxon>
        <taxon>Methanobacteriati</taxon>
        <taxon>Methanobacteriota</taxon>
        <taxon>Methanomada group</taxon>
        <taxon>Methanococci</taxon>
        <taxon>Methanococcales</taxon>
        <taxon>Methanococcaceae</taxon>
        <taxon>Methanococcus</taxon>
    </lineage>
</organism>
<evidence type="ECO:0000313" key="2">
    <source>
        <dbReference type="Proteomes" id="UP000001106"/>
    </source>
</evidence>
<gene>
    <name evidence="1" type="ordered locus">Maeo_0123</name>
</gene>